<name>A0ABN1UYS2_9ACTN</name>
<evidence type="ECO:0000313" key="2">
    <source>
        <dbReference type="EMBL" id="GAA1182369.1"/>
    </source>
</evidence>
<protein>
    <submittedName>
        <fullName evidence="2">Uncharacterized protein</fullName>
    </submittedName>
</protein>
<dbReference type="EMBL" id="BAAAKV010000041">
    <property type="protein sequence ID" value="GAA1182369.1"/>
    <property type="molecule type" value="Genomic_DNA"/>
</dbReference>
<gene>
    <name evidence="2" type="ORF">GCM10009654_44550</name>
</gene>
<feature type="region of interest" description="Disordered" evidence="1">
    <location>
        <begin position="1"/>
        <end position="26"/>
    </location>
</feature>
<comment type="caution">
    <text evidence="2">The sequence shown here is derived from an EMBL/GenBank/DDBJ whole genome shotgun (WGS) entry which is preliminary data.</text>
</comment>
<dbReference type="Proteomes" id="UP001501371">
    <property type="component" value="Unassembled WGS sequence"/>
</dbReference>
<organism evidence="2 3">
    <name type="scientific">Streptomyces hebeiensis</name>
    <dbReference type="NCBI Taxonomy" id="229486"/>
    <lineage>
        <taxon>Bacteria</taxon>
        <taxon>Bacillati</taxon>
        <taxon>Actinomycetota</taxon>
        <taxon>Actinomycetes</taxon>
        <taxon>Kitasatosporales</taxon>
        <taxon>Streptomycetaceae</taxon>
        <taxon>Streptomyces</taxon>
    </lineage>
</organism>
<reference evidence="2 3" key="1">
    <citation type="journal article" date="2019" name="Int. J. Syst. Evol. Microbiol.">
        <title>The Global Catalogue of Microorganisms (GCM) 10K type strain sequencing project: providing services to taxonomists for standard genome sequencing and annotation.</title>
        <authorList>
            <consortium name="The Broad Institute Genomics Platform"/>
            <consortium name="The Broad Institute Genome Sequencing Center for Infectious Disease"/>
            <person name="Wu L."/>
            <person name="Ma J."/>
        </authorList>
    </citation>
    <scope>NUCLEOTIDE SEQUENCE [LARGE SCALE GENOMIC DNA]</scope>
    <source>
        <strain evidence="2 3">JCM 12696</strain>
    </source>
</reference>
<evidence type="ECO:0000256" key="1">
    <source>
        <dbReference type="SAM" id="MobiDB-lite"/>
    </source>
</evidence>
<proteinExistence type="predicted"/>
<accession>A0ABN1UYS2</accession>
<keyword evidence="3" id="KW-1185">Reference proteome</keyword>
<evidence type="ECO:0000313" key="3">
    <source>
        <dbReference type="Proteomes" id="UP001501371"/>
    </source>
</evidence>
<sequence length="65" mass="6799">MPGRESIRVMSRSKPTVGAGRDPLAPWDAWGARGTCGSGGTWDVRGAGKTWLEGAEEDMVAIVPG</sequence>